<dbReference type="AlphaFoldDB" id="A0A7S3UCC0"/>
<evidence type="ECO:0000313" key="3">
    <source>
        <dbReference type="EMBL" id="CAE0610226.1"/>
    </source>
</evidence>
<organism evidence="3">
    <name type="scientific">Picocystis salinarum</name>
    <dbReference type="NCBI Taxonomy" id="88271"/>
    <lineage>
        <taxon>Eukaryota</taxon>
        <taxon>Viridiplantae</taxon>
        <taxon>Chlorophyta</taxon>
        <taxon>Picocystophyceae</taxon>
        <taxon>Picocystales</taxon>
        <taxon>Picocystaceae</taxon>
        <taxon>Picocystis</taxon>
    </lineage>
</organism>
<evidence type="ECO:0000256" key="1">
    <source>
        <dbReference type="ARBA" id="ARBA00022574"/>
    </source>
</evidence>
<dbReference type="InterPro" id="IPR036322">
    <property type="entry name" value="WD40_repeat_dom_sf"/>
</dbReference>
<dbReference type="EMBL" id="HBIS01004454">
    <property type="protein sequence ID" value="CAE0610226.1"/>
    <property type="molecule type" value="Transcribed_RNA"/>
</dbReference>
<name>A0A7S3UCC0_9CHLO</name>
<evidence type="ECO:0000256" key="2">
    <source>
        <dbReference type="ARBA" id="ARBA00022737"/>
    </source>
</evidence>
<accession>A0A7S3UCC0</accession>
<evidence type="ECO:0008006" key="4">
    <source>
        <dbReference type="Google" id="ProtNLM"/>
    </source>
</evidence>
<dbReference type="InterPro" id="IPR045151">
    <property type="entry name" value="DCAF8"/>
</dbReference>
<keyword evidence="2" id="KW-0677">Repeat</keyword>
<protein>
    <recommendedName>
        <fullName evidence="4">Anaphase-promoting complex subunit 4 WD40 domain-containing protein</fullName>
    </recommendedName>
</protein>
<dbReference type="GO" id="GO:0080008">
    <property type="term" value="C:Cul4-RING E3 ubiquitin ligase complex"/>
    <property type="evidence" value="ECO:0007669"/>
    <property type="project" value="TreeGrafter"/>
</dbReference>
<dbReference type="InterPro" id="IPR015943">
    <property type="entry name" value="WD40/YVTN_repeat-like_dom_sf"/>
</dbReference>
<dbReference type="SUPFAM" id="SSF50978">
    <property type="entry name" value="WD40 repeat-like"/>
    <property type="match status" value="1"/>
</dbReference>
<dbReference type="GO" id="GO:0005737">
    <property type="term" value="C:cytoplasm"/>
    <property type="evidence" value="ECO:0007669"/>
    <property type="project" value="TreeGrafter"/>
</dbReference>
<keyword evidence="1" id="KW-0853">WD repeat</keyword>
<reference evidence="3" key="1">
    <citation type="submission" date="2021-01" db="EMBL/GenBank/DDBJ databases">
        <authorList>
            <person name="Corre E."/>
            <person name="Pelletier E."/>
            <person name="Niang G."/>
            <person name="Scheremetjew M."/>
            <person name="Finn R."/>
            <person name="Kale V."/>
            <person name="Holt S."/>
            <person name="Cochrane G."/>
            <person name="Meng A."/>
            <person name="Brown T."/>
            <person name="Cohen L."/>
        </authorList>
    </citation>
    <scope>NUCLEOTIDE SEQUENCE</scope>
    <source>
        <strain evidence="3">CCMP1897</strain>
    </source>
</reference>
<dbReference type="Pfam" id="PF00400">
    <property type="entry name" value="WD40"/>
    <property type="match status" value="1"/>
</dbReference>
<dbReference type="Gene3D" id="2.130.10.10">
    <property type="entry name" value="YVTN repeat-like/Quinoprotein amine dehydrogenase"/>
    <property type="match status" value="1"/>
</dbReference>
<dbReference type="InterPro" id="IPR001680">
    <property type="entry name" value="WD40_rpt"/>
</dbReference>
<dbReference type="SMART" id="SM00320">
    <property type="entry name" value="WD40"/>
    <property type="match status" value="3"/>
</dbReference>
<proteinExistence type="predicted"/>
<sequence>MDVAMPTRRTECDASSAPSCALQVRETCPWSKEAAWSTWSATRLAPTRLLGGGGRCEGASVALAFAKHGRLLASASRCDGRVRVFDAASGTVLLHFDAGHRDKLLHLAWNCHADAIYTVGRDGCARSHTLRRDAATVLVPQESRVVSCADRNCVLVGCVDGKLRERDLRCRDVRVVAEGRGACASLDVPEDANIAAVGMEGGRAGVLDRRKCDNWLETWRGRGGKEGPTHAVKLARGGRTLLADIAGVGTRIYELGKRDPRGECLGHLNGKHAAAQMAVFGEKEEYLAVGSRNRDIFVYHLDTGALVDLLKHPEDPNQSNSTSRIDTHSWDPLHDEQVDLERLPRLLRLRRVHPAGLVEWEAKMPSLGQEPQVAATGCRGMFAPAFASCGTNQTIALWSPDADLPAAQGLERAPRTIHINACLSHAQLEDTEGSEHSFDSSTFRRRLENCTVS</sequence>
<gene>
    <name evidence="3" type="ORF">PSAL00342_LOCUS4049</name>
</gene>
<dbReference type="PANTHER" id="PTHR15574">
    <property type="entry name" value="WD REPEAT DOMAIN-CONTAINING FAMILY"/>
    <property type="match status" value="1"/>
</dbReference>